<evidence type="ECO:0000256" key="1">
    <source>
        <dbReference type="ARBA" id="ARBA00008861"/>
    </source>
</evidence>
<dbReference type="InterPro" id="IPR013024">
    <property type="entry name" value="GGCT-like"/>
</dbReference>
<evidence type="ECO:0000313" key="6">
    <source>
        <dbReference type="Proteomes" id="UP000009022"/>
    </source>
</evidence>
<dbReference type="AlphaFoldDB" id="B3RQ82"/>
<dbReference type="CDD" id="cd06661">
    <property type="entry name" value="GGCT_like"/>
    <property type="match status" value="1"/>
</dbReference>
<dbReference type="OrthoDB" id="113620at2759"/>
<evidence type="ECO:0000256" key="2">
    <source>
        <dbReference type="PIRSR" id="PIRSR639126-1"/>
    </source>
</evidence>
<evidence type="ECO:0000256" key="3">
    <source>
        <dbReference type="RuleBase" id="RU367036"/>
    </source>
</evidence>
<gene>
    <name evidence="5" type="ORF">TRIADDRAFT_17273</name>
</gene>
<dbReference type="EMBL" id="DS985242">
    <property type="protein sequence ID" value="EDV27777.1"/>
    <property type="molecule type" value="Genomic_DNA"/>
</dbReference>
<keyword evidence="6" id="KW-1185">Reference proteome</keyword>
<dbReference type="PhylomeDB" id="B3RQ82"/>
<dbReference type="PANTHER" id="PTHR12510:SF4">
    <property type="entry name" value="GAMMA-GLUTAMYLAMINECYCLOTRANSFERASE"/>
    <property type="match status" value="1"/>
</dbReference>
<feature type="domain" description="Gamma-glutamylcyclotransferase AIG2-like" evidence="4">
    <location>
        <begin position="1"/>
        <end position="121"/>
    </location>
</feature>
<evidence type="ECO:0000259" key="4">
    <source>
        <dbReference type="Pfam" id="PF06094"/>
    </source>
</evidence>
<dbReference type="FunFam" id="3.10.490.10:FF:000030">
    <property type="entry name" value="putative gamma-glutamylcyclotransferase CG2811"/>
    <property type="match status" value="1"/>
</dbReference>
<reference evidence="5 6" key="1">
    <citation type="journal article" date="2008" name="Nature">
        <title>The Trichoplax genome and the nature of placozoans.</title>
        <authorList>
            <person name="Srivastava M."/>
            <person name="Begovic E."/>
            <person name="Chapman J."/>
            <person name="Putnam N.H."/>
            <person name="Hellsten U."/>
            <person name="Kawashima T."/>
            <person name="Kuo A."/>
            <person name="Mitros T."/>
            <person name="Salamov A."/>
            <person name="Carpenter M.L."/>
            <person name="Signorovitch A.Y."/>
            <person name="Moreno M.A."/>
            <person name="Kamm K."/>
            <person name="Grimwood J."/>
            <person name="Schmutz J."/>
            <person name="Shapiro H."/>
            <person name="Grigoriev I.V."/>
            <person name="Buss L.W."/>
            <person name="Schierwater B."/>
            <person name="Dellaporta S.L."/>
            <person name="Rokhsar D.S."/>
        </authorList>
    </citation>
    <scope>NUCLEOTIDE SEQUENCE [LARGE SCALE GENOMIC DNA]</scope>
    <source>
        <strain evidence="5 6">Grell-BS-1999</strain>
    </source>
</reference>
<dbReference type="GeneID" id="6751356"/>
<dbReference type="HOGENOM" id="CLU_083466_5_1_1"/>
<dbReference type="Proteomes" id="UP000009022">
    <property type="component" value="Unassembled WGS sequence"/>
</dbReference>
<evidence type="ECO:0000313" key="5">
    <source>
        <dbReference type="EMBL" id="EDV27777.1"/>
    </source>
</evidence>
<protein>
    <recommendedName>
        <fullName evidence="3">Gamma-glutamylcyclotransferase family protein</fullName>
    </recommendedName>
</protein>
<dbReference type="SUPFAM" id="SSF110857">
    <property type="entry name" value="Gamma-glutamyl cyclotransferase-like"/>
    <property type="match status" value="1"/>
</dbReference>
<comment type="similarity">
    <text evidence="1 3">Belongs to the gamma-glutamylcyclotransferase family.</text>
</comment>
<dbReference type="Pfam" id="PF06094">
    <property type="entry name" value="GGACT"/>
    <property type="match status" value="1"/>
</dbReference>
<dbReference type="InterPro" id="IPR036568">
    <property type="entry name" value="GGCT-like_sf"/>
</dbReference>
<dbReference type="RefSeq" id="XP_002109611.1">
    <property type="nucleotide sequence ID" value="XM_002109575.1"/>
</dbReference>
<dbReference type="InterPro" id="IPR009288">
    <property type="entry name" value="AIG2-like_dom"/>
</dbReference>
<organism evidence="5 6">
    <name type="scientific">Trichoplax adhaerens</name>
    <name type="common">Trichoplax reptans</name>
    <dbReference type="NCBI Taxonomy" id="10228"/>
    <lineage>
        <taxon>Eukaryota</taxon>
        <taxon>Metazoa</taxon>
        <taxon>Placozoa</taxon>
        <taxon>Uniplacotomia</taxon>
        <taxon>Trichoplacea</taxon>
        <taxon>Trichoplacidae</taxon>
        <taxon>Trichoplax</taxon>
    </lineage>
</organism>
<dbReference type="InParanoid" id="B3RQ82"/>
<dbReference type="PANTHER" id="PTHR12510">
    <property type="entry name" value="TROPONIN C-AKIN-1 PROTEIN"/>
    <property type="match status" value="1"/>
</dbReference>
<dbReference type="STRING" id="10228.B3RQ82"/>
<dbReference type="Gene3D" id="3.10.490.10">
    <property type="entry name" value="Gamma-glutamyl cyclotransferase-like"/>
    <property type="match status" value="1"/>
</dbReference>
<feature type="non-terminal residue" evidence="5">
    <location>
        <position position="1"/>
    </location>
</feature>
<dbReference type="FunCoup" id="B3RQ82">
    <property type="interactions" value="156"/>
</dbReference>
<dbReference type="eggNOG" id="KOG4450">
    <property type="taxonomic scope" value="Eukaryota"/>
</dbReference>
<dbReference type="GO" id="GO:0005829">
    <property type="term" value="C:cytosol"/>
    <property type="evidence" value="ECO:0000318"/>
    <property type="project" value="GO_Central"/>
</dbReference>
<dbReference type="OMA" id="EKVPTMY"/>
<feature type="non-terminal residue" evidence="5">
    <location>
        <position position="135"/>
    </location>
</feature>
<dbReference type="InterPro" id="IPR039126">
    <property type="entry name" value="GGACT"/>
</dbReference>
<accession>B3RQ82</accession>
<name>B3RQ82_TRIAD</name>
<dbReference type="CTD" id="6751356"/>
<proteinExistence type="inferred from homology"/>
<dbReference type="GO" id="GO:0061929">
    <property type="term" value="F:gamma-glutamylaminecyclotransferase activity"/>
    <property type="evidence" value="ECO:0007669"/>
    <property type="project" value="InterPro"/>
</dbReference>
<sequence>VFVYGTLKTDEPNHYLLEDPKTGKAKLIAKGLTAAPYPLIVHSCYSIPVMLDEPGRGHMIEGEVYRIDNDMLRVLDQLEGHPEFYTRTMIDITLTELAYCDTELPYSLNDKIQCQAYIVKNYRKDLINNELFTSY</sequence>
<dbReference type="KEGG" id="tad:TRIADDRAFT_17273"/>
<feature type="active site" description="Proton acceptor" evidence="2">
    <location>
        <position position="79"/>
    </location>
</feature>